<dbReference type="RefSeq" id="WP_379027833.1">
    <property type="nucleotide sequence ID" value="NZ_JBHRXE010000008.1"/>
</dbReference>
<comment type="caution">
    <text evidence="1">The sequence shown here is derived from an EMBL/GenBank/DDBJ whole genome shotgun (WGS) entry which is preliminary data.</text>
</comment>
<name>A0ABV7RW28_9RHOB</name>
<accession>A0ABV7RW28</accession>
<gene>
    <name evidence="1" type="ORF">ACFOMP_03005</name>
</gene>
<proteinExistence type="predicted"/>
<dbReference type="EMBL" id="JBHRXE010000008">
    <property type="protein sequence ID" value="MFC3568418.1"/>
    <property type="molecule type" value="Genomic_DNA"/>
</dbReference>
<reference evidence="2" key="1">
    <citation type="journal article" date="2019" name="Int. J. Syst. Evol. Microbiol.">
        <title>The Global Catalogue of Microorganisms (GCM) 10K type strain sequencing project: providing services to taxonomists for standard genome sequencing and annotation.</title>
        <authorList>
            <consortium name="The Broad Institute Genomics Platform"/>
            <consortium name="The Broad Institute Genome Sequencing Center for Infectious Disease"/>
            <person name="Wu L."/>
            <person name="Ma J."/>
        </authorList>
    </citation>
    <scope>NUCLEOTIDE SEQUENCE [LARGE SCALE GENOMIC DNA]</scope>
    <source>
        <strain evidence="2">VKM B-3226</strain>
    </source>
</reference>
<evidence type="ECO:0000313" key="1">
    <source>
        <dbReference type="EMBL" id="MFC3568418.1"/>
    </source>
</evidence>
<protein>
    <submittedName>
        <fullName evidence="1">Uncharacterized protein</fullName>
    </submittedName>
</protein>
<dbReference type="Proteomes" id="UP001595596">
    <property type="component" value="Unassembled WGS sequence"/>
</dbReference>
<sequence>MRLKLDFAAQDGTHFGDVKILDEMLAAIPNPVDYWDATAASVTTTGGRVSAWTGKLGRQFVQTTAARRPVFTGNGLRMANSDGNTAEAIFTLAGAQIGEQTALTIATRVRIAAPALDVDGQYLWAGSSPILRVMYRDSGNNYIRSQILSSANSNIDVDIPEAQADIGVIMVANGTSFSMHVAGFGTGSFEAAANASFSNLFLGSATGVTPTLVGWQKRFGVWRHVPTADELATLLKWVA</sequence>
<organism evidence="1 2">
    <name type="scientific">Paracoccus simplex</name>
    <dbReference type="NCBI Taxonomy" id="2086346"/>
    <lineage>
        <taxon>Bacteria</taxon>
        <taxon>Pseudomonadati</taxon>
        <taxon>Pseudomonadota</taxon>
        <taxon>Alphaproteobacteria</taxon>
        <taxon>Rhodobacterales</taxon>
        <taxon>Paracoccaceae</taxon>
        <taxon>Paracoccus</taxon>
    </lineage>
</organism>
<evidence type="ECO:0000313" key="2">
    <source>
        <dbReference type="Proteomes" id="UP001595596"/>
    </source>
</evidence>
<keyword evidence="2" id="KW-1185">Reference proteome</keyword>